<reference evidence="2" key="1">
    <citation type="journal article" date="2019" name="Int. J. Syst. Evol. Microbiol.">
        <title>The Global Catalogue of Microorganisms (GCM) 10K type strain sequencing project: providing services to taxonomists for standard genome sequencing and annotation.</title>
        <authorList>
            <consortium name="The Broad Institute Genomics Platform"/>
            <consortium name="The Broad Institute Genome Sequencing Center for Infectious Disease"/>
            <person name="Wu L."/>
            <person name="Ma J."/>
        </authorList>
    </citation>
    <scope>NUCLEOTIDE SEQUENCE [LARGE SCALE GENOMIC DNA]</scope>
    <source>
        <strain evidence="2">JCM 3369</strain>
    </source>
</reference>
<evidence type="ECO:0000313" key="2">
    <source>
        <dbReference type="Proteomes" id="UP001597327"/>
    </source>
</evidence>
<comment type="caution">
    <text evidence="1">The sequence shown here is derived from an EMBL/GenBank/DDBJ whole genome shotgun (WGS) entry which is preliminary data.</text>
</comment>
<organism evidence="1 2">
    <name type="scientific">Roseibium aestuarii</name>
    <dbReference type="NCBI Taxonomy" id="2600299"/>
    <lineage>
        <taxon>Bacteria</taxon>
        <taxon>Pseudomonadati</taxon>
        <taxon>Pseudomonadota</taxon>
        <taxon>Alphaproteobacteria</taxon>
        <taxon>Hyphomicrobiales</taxon>
        <taxon>Stappiaceae</taxon>
        <taxon>Roseibium</taxon>
    </lineage>
</organism>
<protein>
    <submittedName>
        <fullName evidence="1">Uncharacterized protein</fullName>
    </submittedName>
</protein>
<proteinExistence type="predicted"/>
<sequence>MNATVAPVNARANFEIILSKKSMTSIFETYAAKICRCAELPPNTYDIIQLNRIVMTLPLAEAHAALDGVEHDRLPRLGDTVSLKEHMQANFFDILNQPARELWEFTKPILMKRQHLERLEGWRDWRTLSVYLSRDGLEPSAVFRNTPIPIKTDPFESVDYYVADIRVFLVRDISFVWSG</sequence>
<keyword evidence="2" id="KW-1185">Reference proteome</keyword>
<dbReference type="RefSeq" id="WP_149894329.1">
    <property type="nucleotide sequence ID" value="NZ_JBHUFA010000009.1"/>
</dbReference>
<gene>
    <name evidence="1" type="ORF">ACFSC7_14815</name>
</gene>
<evidence type="ECO:0000313" key="1">
    <source>
        <dbReference type="EMBL" id="MFD1696788.1"/>
    </source>
</evidence>
<accession>A0ABW4K1E1</accession>
<name>A0ABW4K1E1_9HYPH</name>
<dbReference type="Proteomes" id="UP001597327">
    <property type="component" value="Unassembled WGS sequence"/>
</dbReference>
<dbReference type="EMBL" id="JBHUFA010000009">
    <property type="protein sequence ID" value="MFD1696788.1"/>
    <property type="molecule type" value="Genomic_DNA"/>
</dbReference>